<gene>
    <name evidence="3" type="ORF">PSNMU_V1.4_AUG-EV-PASAV3_0079590</name>
</gene>
<evidence type="ECO:0000259" key="2">
    <source>
        <dbReference type="Pfam" id="PF03399"/>
    </source>
</evidence>
<dbReference type="EMBL" id="CAACVS010000328">
    <property type="protein sequence ID" value="VEU41056.1"/>
    <property type="molecule type" value="Genomic_DNA"/>
</dbReference>
<dbReference type="GO" id="GO:0006406">
    <property type="term" value="P:mRNA export from nucleus"/>
    <property type="evidence" value="ECO:0007669"/>
    <property type="project" value="TreeGrafter"/>
</dbReference>
<feature type="compositionally biased region" description="Polar residues" evidence="1">
    <location>
        <begin position="396"/>
        <end position="407"/>
    </location>
</feature>
<feature type="compositionally biased region" description="Low complexity" evidence="1">
    <location>
        <begin position="126"/>
        <end position="145"/>
    </location>
</feature>
<dbReference type="GO" id="GO:0070390">
    <property type="term" value="C:transcription export complex 2"/>
    <property type="evidence" value="ECO:0007669"/>
    <property type="project" value="TreeGrafter"/>
</dbReference>
<evidence type="ECO:0000313" key="3">
    <source>
        <dbReference type="EMBL" id="VEU41056.1"/>
    </source>
</evidence>
<feature type="compositionally biased region" description="Gly residues" evidence="1">
    <location>
        <begin position="197"/>
        <end position="212"/>
    </location>
</feature>
<dbReference type="PANTHER" id="PTHR12436:SF3">
    <property type="entry name" value="GERMINAL-CENTER ASSOCIATED NUCLEAR PROTEIN"/>
    <property type="match status" value="1"/>
</dbReference>
<feature type="compositionally biased region" description="Low complexity" evidence="1">
    <location>
        <begin position="274"/>
        <end position="283"/>
    </location>
</feature>
<dbReference type="PANTHER" id="PTHR12436">
    <property type="entry name" value="80 KDA MCM3-ASSOCIATED PROTEIN"/>
    <property type="match status" value="1"/>
</dbReference>
<feature type="region of interest" description="Disordered" evidence="1">
    <location>
        <begin position="955"/>
        <end position="1054"/>
    </location>
</feature>
<feature type="compositionally biased region" description="Gly residues" evidence="1">
    <location>
        <begin position="79"/>
        <end position="89"/>
    </location>
</feature>
<feature type="compositionally biased region" description="Low complexity" evidence="1">
    <location>
        <begin position="175"/>
        <end position="193"/>
    </location>
</feature>
<feature type="compositionally biased region" description="Low complexity" evidence="1">
    <location>
        <begin position="242"/>
        <end position="263"/>
    </location>
</feature>
<feature type="compositionally biased region" description="Gly residues" evidence="1">
    <location>
        <begin position="1"/>
        <end position="12"/>
    </location>
</feature>
<feature type="compositionally biased region" description="Gly residues" evidence="1">
    <location>
        <begin position="226"/>
        <end position="238"/>
    </location>
</feature>
<feature type="compositionally biased region" description="Basic and acidic residues" evidence="1">
    <location>
        <begin position="311"/>
        <end position="343"/>
    </location>
</feature>
<dbReference type="InterPro" id="IPR005062">
    <property type="entry name" value="SAC3/GANP/THP3_conserved"/>
</dbReference>
<feature type="region of interest" description="Disordered" evidence="1">
    <location>
        <begin position="616"/>
        <end position="647"/>
    </location>
</feature>
<dbReference type="Gene3D" id="1.25.40.990">
    <property type="match status" value="1"/>
</dbReference>
<feature type="domain" description="SAC3/GANP/THP3 conserved" evidence="2">
    <location>
        <begin position="435"/>
        <end position="622"/>
    </location>
</feature>
<reference evidence="3 4" key="1">
    <citation type="submission" date="2019-01" db="EMBL/GenBank/DDBJ databases">
        <authorList>
            <person name="Ferrante I. M."/>
        </authorList>
    </citation>
    <scope>NUCLEOTIDE SEQUENCE [LARGE SCALE GENOMIC DNA]</scope>
    <source>
        <strain evidence="3 4">B856</strain>
    </source>
</reference>
<feature type="domain" description="SAC3/GANP/THP3 conserved" evidence="2">
    <location>
        <begin position="694"/>
        <end position="835"/>
    </location>
</feature>
<feature type="compositionally biased region" description="Basic and acidic residues" evidence="1">
    <location>
        <begin position="616"/>
        <end position="628"/>
    </location>
</feature>
<dbReference type="InterPro" id="IPR045107">
    <property type="entry name" value="SAC3/GANP/THP3"/>
</dbReference>
<feature type="compositionally biased region" description="Low complexity" evidence="1">
    <location>
        <begin position="68"/>
        <end position="78"/>
    </location>
</feature>
<feature type="compositionally biased region" description="Low complexity" evidence="1">
    <location>
        <begin position="213"/>
        <end position="225"/>
    </location>
</feature>
<organism evidence="3 4">
    <name type="scientific">Pseudo-nitzschia multistriata</name>
    <dbReference type="NCBI Taxonomy" id="183589"/>
    <lineage>
        <taxon>Eukaryota</taxon>
        <taxon>Sar</taxon>
        <taxon>Stramenopiles</taxon>
        <taxon>Ochrophyta</taxon>
        <taxon>Bacillariophyta</taxon>
        <taxon>Bacillariophyceae</taxon>
        <taxon>Bacillariophycidae</taxon>
        <taxon>Bacillariales</taxon>
        <taxon>Bacillariaceae</taxon>
        <taxon>Pseudo-nitzschia</taxon>
    </lineage>
</organism>
<keyword evidence="4" id="KW-1185">Reference proteome</keyword>
<proteinExistence type="predicted"/>
<evidence type="ECO:0000313" key="4">
    <source>
        <dbReference type="Proteomes" id="UP000291116"/>
    </source>
</evidence>
<dbReference type="OrthoDB" id="264795at2759"/>
<protein>
    <recommendedName>
        <fullName evidence="2">SAC3/GANP/THP3 conserved domain-containing protein</fullName>
    </recommendedName>
</protein>
<feature type="compositionally biased region" description="Low complexity" evidence="1">
    <location>
        <begin position="362"/>
        <end position="383"/>
    </location>
</feature>
<feature type="region of interest" description="Disordered" evidence="1">
    <location>
        <begin position="1629"/>
        <end position="1706"/>
    </location>
</feature>
<feature type="region of interest" description="Disordered" evidence="1">
    <location>
        <begin position="1"/>
        <end position="417"/>
    </location>
</feature>
<evidence type="ECO:0000256" key="1">
    <source>
        <dbReference type="SAM" id="MobiDB-lite"/>
    </source>
</evidence>
<dbReference type="GO" id="GO:0005737">
    <property type="term" value="C:cytoplasm"/>
    <property type="evidence" value="ECO:0007669"/>
    <property type="project" value="TreeGrafter"/>
</dbReference>
<name>A0A448ZGD7_9STRA</name>
<feature type="compositionally biased region" description="Gly residues" evidence="1">
    <location>
        <begin position="20"/>
        <end position="37"/>
    </location>
</feature>
<feature type="compositionally biased region" description="Low complexity" evidence="1">
    <location>
        <begin position="107"/>
        <end position="118"/>
    </location>
</feature>
<accession>A0A448ZGD7</accession>
<dbReference type="Proteomes" id="UP000291116">
    <property type="component" value="Unassembled WGS sequence"/>
</dbReference>
<feature type="compositionally biased region" description="Polar residues" evidence="1">
    <location>
        <begin position="1684"/>
        <end position="1696"/>
    </location>
</feature>
<sequence length="1746" mass="192476">MSGFGSGGGGFGNPPNRGGNPFGGGFGGSSGAPGGFGAPAPAPFGSGGFGGSGPQQNQNKGPPPPFGSAPASSSPFGGTNQGGGGGGLTFGSSPNVLVAPSNGGGTNSSSGFGSSNVGRFGGSRSGFGSQPQSQQQQHQQQHQQHANPFGGSRPQSSAPFGGGSQQPSRPPPAPFGAAQASGSPVTFGSSSSVLIGDAGGSKGGSSWGGSGAGAPFSGFSNKSNGKGAGGTGTFGSGPGRTPPSSSNPFGGGSSASSSAPSFGKRSGGFGAALSTGASSEENTGGSGGTNETGGDAPAVRRVSINTAQAEMEEKKRKLQAKIEEKKRHLAERQKQKKEAERKAKQAAPSIAPSKPAQGTNRQDQQQQQQQQQHKQKQPQGSQQSLAERNAQRFAKFNNQSSARSQSPALAAKTRASSGREDLEHAVNLVGLCQTMCPADELRRRENESDIQALEVPLPGKLHPPNWTLEDTAIKRFRRSAADYKLDVPEWVRPPEVLERTMGYLEEWIMERDRQGPDPRFPVKDAPPPPLDVYQFIWDRTRMIRKDFILQNYVGTGGRCDAKAVRCHERIARWHAMCEHQLSHIDDFVTMQSQQNMQELGQTLKTLNAFYDDSLNRSTKEVPHNDTGRETFVPNTNHTVGAGRDDNRSSTGGCFCDTVQGQNPVDYNGVPLNNAGDNPMIARRIIGENNNQTTTRGTAEPEMRGMYMLLILENEGGMEVLKYAARLFKERPAVYHSPPVQLALTIFKAWKDMNYARFFSILRSSSTPYLFSCIMFKQVEVMRRIALCIMSRSYGQVKSTGETLQDQYPLKRLAHVLCFEDMEEAKQTCEFYNITVGKYTSQRTGQTEYCVCWKGSKFEVPKDPEKGHTLRLKPRKMARTIERKLSGSTRLGVCRGDVSGKGATLAETPAQSQLDPIAPTYVAPSAIPQAPAVDPGEEAKQQELVMKQKLERDKLLKEARKKEERDRRAKEELRMKEEKRQLEEQRKKELEERKRTALEERRREEQLRKEEAERKRREQENELQRQKEEALARMIAAEETRARAEEEARKRKELEEKERKEDEERRRLELELRLAEEKRRKQLEEQEMIRRQEEERRREALRLQREEKRKREAEEQRKANEWQARINDATEILAWHRWKRALARTLESLIGSRRSLRAIDPLFKTDNFHLEDLARLAVPNRGSKFEEPISAQPTSKGIIEDSIREKRAEQDSKLAIADMVLLELESVTGDAKPLFRSRESTLLLKVAVIYPETTDVADQSYAGLLHHWISSRVDFGKILTSNRKKSGTSNFTSSDEVRIVIVKGSSYDICATADIALFVIPPHWSGPEQKGEILGELASSLIDDDIPRVALVLRDSVGADEIREINNLIATQLAGNMDAIPIIHPSELSVKAFESALECSFSRIAKLFVHEACVRVSRIPAMQLATKTILAVLWQSIPSVAGEDIDEDAIVECSRLTVHTLIEELAKQFERNETEWSLWPAPEFSSRDGVVQSYFSGAVGLPLEWGRCLDRRVLHQTYESLLSAFRGHFRDAYQRIVVDAPITVQDQCASECAQGQYRRCLERALQWMQTSSSFSGCFLYLPEGLLEFVKKKVGEKVGASPLLSKSKGSNSTKAEIPHLAAEDRLFCDDVPTKNTSKRSRAAPDFFGKRSAPTNGNHPSLKKQKQEDPPVAAGEGPPCVTPVGTVGSQARNPVQTPSTKRRTSALRKGDAYATKLERLLHGDDTIDFVVGQTSSLSEFLRGAPKPKV</sequence>
<dbReference type="Pfam" id="PF03399">
    <property type="entry name" value="SAC3_GANP"/>
    <property type="match status" value="2"/>
</dbReference>